<dbReference type="EMBL" id="VJMH01007292">
    <property type="protein sequence ID" value="KAF0684344.1"/>
    <property type="molecule type" value="Genomic_DNA"/>
</dbReference>
<dbReference type="EMBL" id="CAADRA010007318">
    <property type="protein sequence ID" value="VFU00302.1"/>
    <property type="molecule type" value="Genomic_DNA"/>
</dbReference>
<proteinExistence type="predicted"/>
<dbReference type="InterPro" id="IPR051213">
    <property type="entry name" value="START_lipid_transfer"/>
</dbReference>
<evidence type="ECO:0000313" key="4">
    <source>
        <dbReference type="Proteomes" id="UP000332933"/>
    </source>
</evidence>
<dbReference type="AlphaFoldDB" id="A0A485LPY4"/>
<dbReference type="PROSITE" id="PS50848">
    <property type="entry name" value="START"/>
    <property type="match status" value="1"/>
</dbReference>
<dbReference type="OrthoDB" id="333905at2759"/>
<gene>
    <name evidence="3" type="primary">Aste57867_23657</name>
    <name evidence="2" type="ORF">As57867_023585</name>
    <name evidence="3" type="ORF">ASTE57867_23657</name>
</gene>
<dbReference type="Gene3D" id="3.30.530.20">
    <property type="match status" value="1"/>
</dbReference>
<sequence>MTAEAQHSAYENPAAVNEKAVDYTAFGEESARLLVARVDGNDDSIEWSEVKEWDGVTVFRGVVDDNDWNCIKAVATVHCSAQSLADRLADPAEMKTFDSNTDAVTVVEVVDAATTILHVRAKAIFPTTARDFSVVTARHMDASSMAGSPRTVIASRSIDHEDIPVDPWYVRAYTYLSGYVLQPLSESECQVTMIVHMNLGGSLPSFVINLLAVDAPIYLLQRLRELYAKN</sequence>
<dbReference type="InterPro" id="IPR002913">
    <property type="entry name" value="START_lipid-bd_dom"/>
</dbReference>
<evidence type="ECO:0000313" key="2">
    <source>
        <dbReference type="EMBL" id="KAF0684344.1"/>
    </source>
</evidence>
<dbReference type="GO" id="GO:0008289">
    <property type="term" value="F:lipid binding"/>
    <property type="evidence" value="ECO:0007669"/>
    <property type="project" value="InterPro"/>
</dbReference>
<dbReference type="Pfam" id="PF01852">
    <property type="entry name" value="START"/>
    <property type="match status" value="1"/>
</dbReference>
<dbReference type="InterPro" id="IPR023393">
    <property type="entry name" value="START-like_dom_sf"/>
</dbReference>
<dbReference type="CDD" id="cd00177">
    <property type="entry name" value="START"/>
    <property type="match status" value="1"/>
</dbReference>
<protein>
    <submittedName>
        <fullName evidence="3">Aste57867_23657 protein</fullName>
    </submittedName>
</protein>
<evidence type="ECO:0000313" key="3">
    <source>
        <dbReference type="EMBL" id="VFU00302.1"/>
    </source>
</evidence>
<dbReference type="PANTHER" id="PTHR19308:SF14">
    <property type="entry name" value="START DOMAIN-CONTAINING PROTEIN"/>
    <property type="match status" value="1"/>
</dbReference>
<dbReference type="GO" id="GO:0005737">
    <property type="term" value="C:cytoplasm"/>
    <property type="evidence" value="ECO:0007669"/>
    <property type="project" value="UniProtKB-ARBA"/>
</dbReference>
<dbReference type="SUPFAM" id="SSF55961">
    <property type="entry name" value="Bet v1-like"/>
    <property type="match status" value="1"/>
</dbReference>
<keyword evidence="4" id="KW-1185">Reference proteome</keyword>
<organism evidence="3 4">
    <name type="scientific">Aphanomyces stellatus</name>
    <dbReference type="NCBI Taxonomy" id="120398"/>
    <lineage>
        <taxon>Eukaryota</taxon>
        <taxon>Sar</taxon>
        <taxon>Stramenopiles</taxon>
        <taxon>Oomycota</taxon>
        <taxon>Saprolegniomycetes</taxon>
        <taxon>Saprolegniales</taxon>
        <taxon>Verrucalvaceae</taxon>
        <taxon>Aphanomyces</taxon>
    </lineage>
</organism>
<reference evidence="2" key="2">
    <citation type="submission" date="2019-06" db="EMBL/GenBank/DDBJ databases">
        <title>Genomics analysis of Aphanomyces spp. identifies a new class of oomycete effector associated with host adaptation.</title>
        <authorList>
            <person name="Gaulin E."/>
        </authorList>
    </citation>
    <scope>NUCLEOTIDE SEQUENCE</scope>
    <source>
        <strain evidence="2">CBS 578.67</strain>
    </source>
</reference>
<evidence type="ECO:0000259" key="1">
    <source>
        <dbReference type="PROSITE" id="PS50848"/>
    </source>
</evidence>
<reference evidence="3 4" key="1">
    <citation type="submission" date="2019-03" db="EMBL/GenBank/DDBJ databases">
        <authorList>
            <person name="Gaulin E."/>
            <person name="Dumas B."/>
        </authorList>
    </citation>
    <scope>NUCLEOTIDE SEQUENCE [LARGE SCALE GENOMIC DNA]</scope>
    <source>
        <strain evidence="3">CBS 568.67</strain>
    </source>
</reference>
<name>A0A485LPY4_9STRA</name>
<accession>A0A485LPY4</accession>
<feature type="domain" description="START" evidence="1">
    <location>
        <begin position="47"/>
        <end position="209"/>
    </location>
</feature>
<dbReference type="Proteomes" id="UP000332933">
    <property type="component" value="Unassembled WGS sequence"/>
</dbReference>
<dbReference type="SMART" id="SM00234">
    <property type="entry name" value="START"/>
    <property type="match status" value="1"/>
</dbReference>
<dbReference type="PANTHER" id="PTHR19308">
    <property type="entry name" value="PHOSPHATIDYLCHOLINE TRANSFER PROTEIN"/>
    <property type="match status" value="1"/>
</dbReference>